<name>A0AAW0C2A4_9AGAR</name>
<feature type="transmembrane region" description="Helical" evidence="6">
    <location>
        <begin position="115"/>
        <end position="132"/>
    </location>
</feature>
<organism evidence="8 9">
    <name type="scientific">Favolaschia claudopus</name>
    <dbReference type="NCBI Taxonomy" id="2862362"/>
    <lineage>
        <taxon>Eukaryota</taxon>
        <taxon>Fungi</taxon>
        <taxon>Dikarya</taxon>
        <taxon>Basidiomycota</taxon>
        <taxon>Agaricomycotina</taxon>
        <taxon>Agaricomycetes</taxon>
        <taxon>Agaricomycetidae</taxon>
        <taxon>Agaricales</taxon>
        <taxon>Marasmiineae</taxon>
        <taxon>Mycenaceae</taxon>
        <taxon>Favolaschia</taxon>
    </lineage>
</organism>
<gene>
    <name evidence="8" type="ORF">R3P38DRAFT_2922052</name>
</gene>
<dbReference type="Pfam" id="PF03151">
    <property type="entry name" value="TPT"/>
    <property type="match status" value="1"/>
</dbReference>
<evidence type="ECO:0000256" key="5">
    <source>
        <dbReference type="SAM" id="MobiDB-lite"/>
    </source>
</evidence>
<evidence type="ECO:0000256" key="2">
    <source>
        <dbReference type="ARBA" id="ARBA00022692"/>
    </source>
</evidence>
<evidence type="ECO:0000259" key="7">
    <source>
        <dbReference type="Pfam" id="PF03151"/>
    </source>
</evidence>
<proteinExistence type="predicted"/>
<evidence type="ECO:0000313" key="8">
    <source>
        <dbReference type="EMBL" id="KAK7033330.1"/>
    </source>
</evidence>
<feature type="transmembrane region" description="Helical" evidence="6">
    <location>
        <begin position="173"/>
        <end position="192"/>
    </location>
</feature>
<evidence type="ECO:0000256" key="6">
    <source>
        <dbReference type="SAM" id="Phobius"/>
    </source>
</evidence>
<evidence type="ECO:0000313" key="9">
    <source>
        <dbReference type="Proteomes" id="UP001362999"/>
    </source>
</evidence>
<evidence type="ECO:0000256" key="1">
    <source>
        <dbReference type="ARBA" id="ARBA00004141"/>
    </source>
</evidence>
<feature type="transmembrane region" description="Helical" evidence="6">
    <location>
        <begin position="245"/>
        <end position="268"/>
    </location>
</feature>
<reference evidence="8 9" key="1">
    <citation type="journal article" date="2024" name="J Genomics">
        <title>Draft genome sequencing and assembly of Favolaschia claudopus CIRM-BRFM 2984 isolated from oak limbs.</title>
        <authorList>
            <person name="Navarro D."/>
            <person name="Drula E."/>
            <person name="Chaduli D."/>
            <person name="Cazenave R."/>
            <person name="Ahrendt S."/>
            <person name="Wang J."/>
            <person name="Lipzen A."/>
            <person name="Daum C."/>
            <person name="Barry K."/>
            <person name="Grigoriev I.V."/>
            <person name="Favel A."/>
            <person name="Rosso M.N."/>
            <person name="Martin F."/>
        </authorList>
    </citation>
    <scope>NUCLEOTIDE SEQUENCE [LARGE SCALE GENOMIC DNA]</scope>
    <source>
        <strain evidence="8 9">CIRM-BRFM 2984</strain>
    </source>
</reference>
<sequence length="381" mass="41814">MQHEPQYSKLKVAGVVCFYIVAALVMVIGNKAVLNHTPDLPFTFLFIQTTTAVFLFRFLAFLSRTRAQYLLPIKFELPAIDRSSCMKLLPFLFVGFVGLVFNTLCLANVDASFFQVARGLILPFTILISSLFTRKIPRLHVLLSASVVTLGFFVGVLPSLSPQSNSTISRKPLLALIYGVISSVVLSIHVVLSKVVTANYKHSVIGISYFGNLFMAVGMIPFIVLNGEIDSLNRRLLSSEQAWTTFIIGTAVTGIFGFLLGIANVLSIKVTSPVSHMFSAVRIRILFPCSIVLNTILQAAKSVIQMMLGVSFFGDIITHHRLAAIALITAGTMHYTWTQSVQHAETPHLHNDIERQGQSSEVEQPFISMGEKGGEKTGFAS</sequence>
<dbReference type="GO" id="GO:0016020">
    <property type="term" value="C:membrane"/>
    <property type="evidence" value="ECO:0007669"/>
    <property type="project" value="UniProtKB-SubCell"/>
</dbReference>
<keyword evidence="2 6" id="KW-0812">Transmembrane</keyword>
<dbReference type="EMBL" id="JAWWNJ010000023">
    <property type="protein sequence ID" value="KAK7033330.1"/>
    <property type="molecule type" value="Genomic_DNA"/>
</dbReference>
<evidence type="ECO:0000256" key="3">
    <source>
        <dbReference type="ARBA" id="ARBA00022989"/>
    </source>
</evidence>
<feature type="transmembrane region" description="Helical" evidence="6">
    <location>
        <begin position="204"/>
        <end position="225"/>
    </location>
</feature>
<protein>
    <submittedName>
        <fullName evidence="8">TPT domain-containing protein</fullName>
    </submittedName>
</protein>
<dbReference type="InterPro" id="IPR004853">
    <property type="entry name" value="Sugar_P_trans_dom"/>
</dbReference>
<keyword evidence="9" id="KW-1185">Reference proteome</keyword>
<feature type="transmembrane region" description="Helical" evidence="6">
    <location>
        <begin position="139"/>
        <end position="161"/>
    </location>
</feature>
<dbReference type="Proteomes" id="UP001362999">
    <property type="component" value="Unassembled WGS sequence"/>
</dbReference>
<feature type="transmembrane region" description="Helical" evidence="6">
    <location>
        <begin position="88"/>
        <end position="109"/>
    </location>
</feature>
<dbReference type="InterPro" id="IPR050186">
    <property type="entry name" value="TPT_transporter"/>
</dbReference>
<keyword evidence="3 6" id="KW-1133">Transmembrane helix</keyword>
<feature type="transmembrane region" description="Helical" evidence="6">
    <location>
        <begin position="12"/>
        <end position="30"/>
    </location>
</feature>
<comment type="caution">
    <text evidence="8">The sequence shown here is derived from an EMBL/GenBank/DDBJ whole genome shotgun (WGS) entry which is preliminary data.</text>
</comment>
<evidence type="ECO:0000256" key="4">
    <source>
        <dbReference type="ARBA" id="ARBA00023136"/>
    </source>
</evidence>
<keyword evidence="4 6" id="KW-0472">Membrane</keyword>
<comment type="subcellular location">
    <subcellularLocation>
        <location evidence="1">Membrane</location>
        <topology evidence="1">Multi-pass membrane protein</topology>
    </subcellularLocation>
</comment>
<dbReference type="PANTHER" id="PTHR11132">
    <property type="entry name" value="SOLUTE CARRIER FAMILY 35"/>
    <property type="match status" value="1"/>
</dbReference>
<accession>A0AAW0C2A4</accession>
<feature type="transmembrane region" description="Helical" evidence="6">
    <location>
        <begin position="42"/>
        <end position="62"/>
    </location>
</feature>
<feature type="region of interest" description="Disordered" evidence="5">
    <location>
        <begin position="353"/>
        <end position="381"/>
    </location>
</feature>
<dbReference type="AlphaFoldDB" id="A0AAW0C2A4"/>
<feature type="domain" description="Sugar phosphate transporter" evidence="7">
    <location>
        <begin position="15"/>
        <end position="297"/>
    </location>
</feature>